<organism evidence="9 10">
    <name type="scientific">Hucho hucho</name>
    <name type="common">huchen</name>
    <dbReference type="NCBI Taxonomy" id="62062"/>
    <lineage>
        <taxon>Eukaryota</taxon>
        <taxon>Metazoa</taxon>
        <taxon>Chordata</taxon>
        <taxon>Craniata</taxon>
        <taxon>Vertebrata</taxon>
        <taxon>Euteleostomi</taxon>
        <taxon>Actinopterygii</taxon>
        <taxon>Neopterygii</taxon>
        <taxon>Teleostei</taxon>
        <taxon>Protacanthopterygii</taxon>
        <taxon>Salmoniformes</taxon>
        <taxon>Salmonidae</taxon>
        <taxon>Salmoninae</taxon>
        <taxon>Hucho</taxon>
    </lineage>
</organism>
<evidence type="ECO:0000313" key="10">
    <source>
        <dbReference type="Proteomes" id="UP000314982"/>
    </source>
</evidence>
<evidence type="ECO:0000256" key="6">
    <source>
        <dbReference type="ARBA" id="ARBA00023242"/>
    </source>
</evidence>
<proteinExistence type="inferred from homology"/>
<sequence>MHLFLPQDLIEPQTGLLRYVLKQPYSRDMVCNMLGFNKQLAGRGRDHLIWVLLQLISGSIQKNAQADFLPVMKLFDLLYPEKECIPVPDISKPQSTHARSTIPAPSSCTMSFSSRA</sequence>
<dbReference type="Ensembl" id="ENSHHUT00000002392.1">
    <property type="protein sequence ID" value="ENSHHUP00000002317.1"/>
    <property type="gene ID" value="ENSHHUG00000001495.1"/>
</dbReference>
<evidence type="ECO:0000256" key="3">
    <source>
        <dbReference type="ARBA" id="ARBA00019696"/>
    </source>
</evidence>
<evidence type="ECO:0000256" key="4">
    <source>
        <dbReference type="ARBA" id="ARBA00023015"/>
    </source>
</evidence>
<dbReference type="PANTHER" id="PTHR12691">
    <property type="entry name" value="MEDIATOR OF RNA POLYMERASE II TRANSCRIPTION SUBUNIT 23"/>
    <property type="match status" value="1"/>
</dbReference>
<dbReference type="InterPro" id="IPR021629">
    <property type="entry name" value="Mediator_Med23"/>
</dbReference>
<reference evidence="10" key="1">
    <citation type="submission" date="2018-06" db="EMBL/GenBank/DDBJ databases">
        <title>Genome assembly of Danube salmon.</title>
        <authorList>
            <person name="Macqueen D.J."/>
            <person name="Gundappa M.K."/>
        </authorList>
    </citation>
    <scope>NUCLEOTIDE SEQUENCE [LARGE SCALE GENOMIC DNA]</scope>
</reference>
<dbReference type="GO" id="GO:0010628">
    <property type="term" value="P:positive regulation of gene expression"/>
    <property type="evidence" value="ECO:0007669"/>
    <property type="project" value="TreeGrafter"/>
</dbReference>
<evidence type="ECO:0000256" key="8">
    <source>
        <dbReference type="SAM" id="MobiDB-lite"/>
    </source>
</evidence>
<keyword evidence="6" id="KW-0539">Nucleus</keyword>
<evidence type="ECO:0000256" key="7">
    <source>
        <dbReference type="ARBA" id="ARBA00031961"/>
    </source>
</evidence>
<evidence type="ECO:0000313" key="9">
    <source>
        <dbReference type="Ensembl" id="ENSHHUP00000002317.1"/>
    </source>
</evidence>
<evidence type="ECO:0000256" key="2">
    <source>
        <dbReference type="ARBA" id="ARBA00010222"/>
    </source>
</evidence>
<dbReference type="STRING" id="62062.ENSHHUP00000002317"/>
<dbReference type="AlphaFoldDB" id="A0A4W5JGJ3"/>
<dbReference type="GO" id="GO:0016592">
    <property type="term" value="C:mediator complex"/>
    <property type="evidence" value="ECO:0007669"/>
    <property type="project" value="TreeGrafter"/>
</dbReference>
<comment type="subcellular location">
    <subcellularLocation>
        <location evidence="1">Nucleus</location>
    </subcellularLocation>
</comment>
<keyword evidence="4" id="KW-0805">Transcription regulation</keyword>
<feature type="region of interest" description="Disordered" evidence="8">
    <location>
        <begin position="90"/>
        <end position="116"/>
    </location>
</feature>
<protein>
    <recommendedName>
        <fullName evidence="3">Mediator of RNA polymerase II transcription subunit 23</fullName>
    </recommendedName>
    <alternativeName>
        <fullName evidence="7">Mediator complex subunit 23</fullName>
    </alternativeName>
</protein>
<reference evidence="9" key="3">
    <citation type="submission" date="2025-09" db="UniProtKB">
        <authorList>
            <consortium name="Ensembl"/>
        </authorList>
    </citation>
    <scope>IDENTIFICATION</scope>
</reference>
<dbReference type="GeneTree" id="ENSGT00390000010380"/>
<keyword evidence="5" id="KW-0804">Transcription</keyword>
<dbReference type="Pfam" id="PF11573">
    <property type="entry name" value="Med23"/>
    <property type="match status" value="2"/>
</dbReference>
<accession>A0A4W5JGJ3</accession>
<name>A0A4W5JGJ3_9TELE</name>
<comment type="similarity">
    <text evidence="2">Belongs to the Mediator complex subunit 23 family.</text>
</comment>
<dbReference type="Proteomes" id="UP000314982">
    <property type="component" value="Unassembled WGS sequence"/>
</dbReference>
<dbReference type="PANTHER" id="PTHR12691:SF10">
    <property type="entry name" value="MEDIATOR OF RNA POLYMERASE II TRANSCRIPTION SUBUNIT 23"/>
    <property type="match status" value="1"/>
</dbReference>
<feature type="compositionally biased region" description="Polar residues" evidence="8">
    <location>
        <begin position="92"/>
        <end position="116"/>
    </location>
</feature>
<dbReference type="GO" id="GO:0005667">
    <property type="term" value="C:transcription regulator complex"/>
    <property type="evidence" value="ECO:0007669"/>
    <property type="project" value="TreeGrafter"/>
</dbReference>
<evidence type="ECO:0000256" key="1">
    <source>
        <dbReference type="ARBA" id="ARBA00004123"/>
    </source>
</evidence>
<reference evidence="9" key="2">
    <citation type="submission" date="2025-08" db="UniProtKB">
        <authorList>
            <consortium name="Ensembl"/>
        </authorList>
    </citation>
    <scope>IDENTIFICATION</scope>
</reference>
<keyword evidence="10" id="KW-1185">Reference proteome</keyword>
<dbReference type="GO" id="GO:0006357">
    <property type="term" value="P:regulation of transcription by RNA polymerase II"/>
    <property type="evidence" value="ECO:0007669"/>
    <property type="project" value="TreeGrafter"/>
</dbReference>
<evidence type="ECO:0000256" key="5">
    <source>
        <dbReference type="ARBA" id="ARBA00023163"/>
    </source>
</evidence>